<organism evidence="2 3">
    <name type="scientific">Tieghemostelium lacteum</name>
    <name type="common">Slime mold</name>
    <name type="synonym">Dictyostelium lacteum</name>
    <dbReference type="NCBI Taxonomy" id="361077"/>
    <lineage>
        <taxon>Eukaryota</taxon>
        <taxon>Amoebozoa</taxon>
        <taxon>Evosea</taxon>
        <taxon>Eumycetozoa</taxon>
        <taxon>Dictyostelia</taxon>
        <taxon>Dictyosteliales</taxon>
        <taxon>Raperosteliaceae</taxon>
        <taxon>Tieghemostelium</taxon>
    </lineage>
</organism>
<dbReference type="OMA" id="NCIDHIN"/>
<comment type="caution">
    <text evidence="2">The sequence shown here is derived from an EMBL/GenBank/DDBJ whole genome shotgun (WGS) entry which is preliminary data.</text>
</comment>
<reference evidence="2 3" key="1">
    <citation type="submission" date="2015-12" db="EMBL/GenBank/DDBJ databases">
        <title>Dictyostelia acquired genes for synthesis and detection of signals that induce cell-type specialization by lateral gene transfer from prokaryotes.</title>
        <authorList>
            <person name="Gloeckner G."/>
            <person name="Schaap P."/>
        </authorList>
    </citation>
    <scope>NUCLEOTIDE SEQUENCE [LARGE SCALE GENOMIC DNA]</scope>
    <source>
        <strain evidence="2 3">TK</strain>
    </source>
</reference>
<gene>
    <name evidence="2" type="ORF">DLAC_01163</name>
</gene>
<evidence type="ECO:0000313" key="2">
    <source>
        <dbReference type="EMBL" id="KYR02332.1"/>
    </source>
</evidence>
<feature type="region of interest" description="Disordered" evidence="1">
    <location>
        <begin position="1"/>
        <end position="23"/>
    </location>
</feature>
<keyword evidence="3" id="KW-1185">Reference proteome</keyword>
<protein>
    <recommendedName>
        <fullName evidence="4">Armadillo-like helical domain-containing protein</fullName>
    </recommendedName>
</protein>
<evidence type="ECO:0000256" key="1">
    <source>
        <dbReference type="SAM" id="MobiDB-lite"/>
    </source>
</evidence>
<dbReference type="AlphaFoldDB" id="A0A152A7X2"/>
<dbReference type="Proteomes" id="UP000076078">
    <property type="component" value="Unassembled WGS sequence"/>
</dbReference>
<name>A0A152A7X2_TIELA</name>
<evidence type="ECO:0008006" key="4">
    <source>
        <dbReference type="Google" id="ProtNLM"/>
    </source>
</evidence>
<dbReference type="InParanoid" id="A0A152A7X2"/>
<proteinExistence type="predicted"/>
<evidence type="ECO:0000313" key="3">
    <source>
        <dbReference type="Proteomes" id="UP000076078"/>
    </source>
</evidence>
<accession>A0A152A7X2</accession>
<feature type="compositionally biased region" description="Basic and acidic residues" evidence="1">
    <location>
        <begin position="12"/>
        <end position="23"/>
    </location>
</feature>
<dbReference type="EMBL" id="LODT01000004">
    <property type="protein sequence ID" value="KYR02332.1"/>
    <property type="molecule type" value="Genomic_DNA"/>
</dbReference>
<dbReference type="FunCoup" id="A0A152A7X2">
    <property type="interactions" value="738"/>
</dbReference>
<sequence length="475" mass="54980">MGESGEIVENVKTPDKKDKDGDVQFHGMEEGEELDDDIFLELFKEFTTSSKGEISNDSIQTKYIRNQGVTSCYKSLKKLLYSNDQQHSIHQKLDFILHLLNQSFTQVPNSQYSILYIDVLYDYITLSLDQEYRMNSLLYFTDYFNRIANSEQQRLGIFDFLFSILKFDNLNRDDVVTSSIQFLGSLLSLSMSLDMYGVFNIFYRFYSHFKSTPIPVLLKDNWSPVECDGSLATLHLGSGILNTWSPTKENLSFFISNILLNEHLLLNDSMAFENLIKENYETSVIILSNIFTNYLNPILQNNQIQFLNIKDNQDIIIFRLLNIVCNHWLHQNRNIIMDCRYNILQQVIKLIVSFTMIENGDLVAMMEPFIEKLNVSVIDLLFNFKLNSNNNDTPESLTEFITKSLSIDFFKSIIDTINQHQQSNVTKSVNKLSQVIQISSVPLKSVNCDFQQYISLLKTLNTKTPLLQTILINNK</sequence>
<dbReference type="OrthoDB" id="10666913at2759"/>